<organism evidence="3 4">
    <name type="scientific">Sphingomonas xanthus</name>
    <dbReference type="NCBI Taxonomy" id="2594473"/>
    <lineage>
        <taxon>Bacteria</taxon>
        <taxon>Pseudomonadati</taxon>
        <taxon>Pseudomonadota</taxon>
        <taxon>Alphaproteobacteria</taxon>
        <taxon>Sphingomonadales</taxon>
        <taxon>Sphingomonadaceae</taxon>
        <taxon>Sphingomonas</taxon>
    </lineage>
</organism>
<dbReference type="OrthoDB" id="6507154at2"/>
<keyword evidence="1" id="KW-0732">Signal</keyword>
<feature type="domain" description="Peptidoglycan binding-like" evidence="2">
    <location>
        <begin position="156"/>
        <end position="204"/>
    </location>
</feature>
<dbReference type="InterPro" id="IPR036365">
    <property type="entry name" value="PGBD-like_sf"/>
</dbReference>
<dbReference type="Gene3D" id="1.10.101.10">
    <property type="entry name" value="PGBD-like superfamily/PGBD"/>
    <property type="match status" value="1"/>
</dbReference>
<protein>
    <submittedName>
        <fullName evidence="3">Peptidoglycan-binding protein</fullName>
    </submittedName>
</protein>
<reference evidence="3 4" key="1">
    <citation type="submission" date="2019-07" db="EMBL/GenBank/DDBJ databases">
        <title>Sphingomonas AE3 Genome sequencing and assembly.</title>
        <authorList>
            <person name="Kim H."/>
        </authorList>
    </citation>
    <scope>NUCLEOTIDE SEQUENCE [LARGE SCALE GENOMIC DNA]</scope>
    <source>
        <strain evidence="3 4">AE3</strain>
    </source>
</reference>
<feature type="signal peptide" evidence="1">
    <location>
        <begin position="1"/>
        <end position="36"/>
    </location>
</feature>
<proteinExistence type="predicted"/>
<accession>A0A516INP4</accession>
<gene>
    <name evidence="3" type="ORF">FMM02_00105</name>
</gene>
<name>A0A516INP4_9SPHN</name>
<dbReference type="RefSeq" id="WP_147492962.1">
    <property type="nucleotide sequence ID" value="NZ_CP041659.1"/>
</dbReference>
<dbReference type="EMBL" id="CP041659">
    <property type="protein sequence ID" value="QDP18499.1"/>
    <property type="molecule type" value="Genomic_DNA"/>
</dbReference>
<dbReference type="Pfam" id="PF01471">
    <property type="entry name" value="PG_binding_1"/>
    <property type="match status" value="1"/>
</dbReference>
<dbReference type="Proteomes" id="UP000321857">
    <property type="component" value="Chromosome"/>
</dbReference>
<dbReference type="SUPFAM" id="SSF47090">
    <property type="entry name" value="PGBD-like"/>
    <property type="match status" value="1"/>
</dbReference>
<keyword evidence="4" id="KW-1185">Reference proteome</keyword>
<dbReference type="AlphaFoldDB" id="A0A516INP4"/>
<dbReference type="InterPro" id="IPR002477">
    <property type="entry name" value="Peptidoglycan-bd-like"/>
</dbReference>
<evidence type="ECO:0000256" key="1">
    <source>
        <dbReference type="SAM" id="SignalP"/>
    </source>
</evidence>
<sequence length="210" mass="22995">MAHDYKAGRKPRQFYKRAWNGVLLVSVVAMASQASAGTKNGRFAIEGIGGAPCRQFVAESKAKSTVFHRMVGYTEGYLTASNVYEPNTFDLSPWHDTASLLIALDRHCQKNPNDLLATSIQKIAAALYPTRLSSESPRITITDGKQSMRVYVAVLQQAQNKLKARGLYGGPADGKYSPEVKAALMKYQQSAKLNPTGLPDPLTLWGLFKS</sequence>
<feature type="chain" id="PRO_5022014250" evidence="1">
    <location>
        <begin position="37"/>
        <end position="210"/>
    </location>
</feature>
<evidence type="ECO:0000313" key="3">
    <source>
        <dbReference type="EMBL" id="QDP18499.1"/>
    </source>
</evidence>
<dbReference type="InterPro" id="IPR036366">
    <property type="entry name" value="PGBDSf"/>
</dbReference>
<evidence type="ECO:0000259" key="2">
    <source>
        <dbReference type="Pfam" id="PF01471"/>
    </source>
</evidence>
<evidence type="ECO:0000313" key="4">
    <source>
        <dbReference type="Proteomes" id="UP000321857"/>
    </source>
</evidence>
<dbReference type="KEGG" id="sxa:FMM02_00105"/>